<dbReference type="Proteomes" id="UP001153678">
    <property type="component" value="Unassembled WGS sequence"/>
</dbReference>
<keyword evidence="1" id="KW-0812">Transmembrane</keyword>
<name>A0A9W4WV92_9GLOM</name>
<proteinExistence type="predicted"/>
<evidence type="ECO:0000313" key="3">
    <source>
        <dbReference type="EMBL" id="CAI2189396.1"/>
    </source>
</evidence>
<dbReference type="Pfam" id="PF17759">
    <property type="entry name" value="tRNA_synthFbeta"/>
    <property type="match status" value="2"/>
</dbReference>
<dbReference type="InterPro" id="IPR045060">
    <property type="entry name" value="Phe-tRNA-ligase_IIc_bsu"/>
</dbReference>
<dbReference type="InterPro" id="IPR036690">
    <property type="entry name" value="Fdx_antiC-bd_sf"/>
</dbReference>
<dbReference type="GO" id="GO:0006432">
    <property type="term" value="P:phenylalanyl-tRNA aminoacylation"/>
    <property type="evidence" value="ECO:0007669"/>
    <property type="project" value="InterPro"/>
</dbReference>
<gene>
    <name evidence="3" type="ORF">FWILDA_LOCUS14058</name>
</gene>
<dbReference type="Gene3D" id="3.30.70.380">
    <property type="entry name" value="Ferrodoxin-fold anticodon-binding domain"/>
    <property type="match status" value="1"/>
</dbReference>
<dbReference type="CDD" id="cd00769">
    <property type="entry name" value="PheRS_beta_core"/>
    <property type="match status" value="1"/>
</dbReference>
<feature type="domain" description="FDX-ACB" evidence="2">
    <location>
        <begin position="435"/>
        <end position="529"/>
    </location>
</feature>
<dbReference type="SUPFAM" id="SSF54991">
    <property type="entry name" value="Anticodon-binding domain of PheRS"/>
    <property type="match status" value="1"/>
</dbReference>
<comment type="caution">
    <text evidence="3">The sequence shown here is derived from an EMBL/GenBank/DDBJ whole genome shotgun (WGS) entry which is preliminary data.</text>
</comment>
<dbReference type="InterPro" id="IPR045864">
    <property type="entry name" value="aa-tRNA-synth_II/BPL/LPL"/>
</dbReference>
<organism evidence="3 4">
    <name type="scientific">Funneliformis geosporum</name>
    <dbReference type="NCBI Taxonomy" id="1117311"/>
    <lineage>
        <taxon>Eukaryota</taxon>
        <taxon>Fungi</taxon>
        <taxon>Fungi incertae sedis</taxon>
        <taxon>Mucoromycota</taxon>
        <taxon>Glomeromycotina</taxon>
        <taxon>Glomeromycetes</taxon>
        <taxon>Glomerales</taxon>
        <taxon>Glomeraceae</taxon>
        <taxon>Funneliformis</taxon>
    </lineage>
</organism>
<dbReference type="Gene3D" id="3.50.40.10">
    <property type="entry name" value="Phenylalanyl-trna Synthetase, Chain B, domain 3"/>
    <property type="match status" value="1"/>
</dbReference>
<dbReference type="PANTHER" id="PTHR10947:SF0">
    <property type="entry name" value="PHENYLALANINE--TRNA LIGASE BETA SUBUNIT"/>
    <property type="match status" value="1"/>
</dbReference>
<dbReference type="GO" id="GO:0004826">
    <property type="term" value="F:phenylalanine-tRNA ligase activity"/>
    <property type="evidence" value="ECO:0007669"/>
    <property type="project" value="InterPro"/>
</dbReference>
<dbReference type="AlphaFoldDB" id="A0A9W4WV92"/>
<feature type="transmembrane region" description="Helical" evidence="1">
    <location>
        <begin position="542"/>
        <end position="565"/>
    </location>
</feature>
<dbReference type="SUPFAM" id="SSF55681">
    <property type="entry name" value="Class II aaRS and biotin synthetases"/>
    <property type="match status" value="1"/>
</dbReference>
<dbReference type="OrthoDB" id="2442699at2759"/>
<evidence type="ECO:0000259" key="2">
    <source>
        <dbReference type="PROSITE" id="PS51447"/>
    </source>
</evidence>
<dbReference type="GO" id="GO:0003723">
    <property type="term" value="F:RNA binding"/>
    <property type="evidence" value="ECO:0007669"/>
    <property type="project" value="InterPro"/>
</dbReference>
<dbReference type="Pfam" id="PF03147">
    <property type="entry name" value="FDX-ACB"/>
    <property type="match status" value="1"/>
</dbReference>
<reference evidence="3" key="1">
    <citation type="submission" date="2022-08" db="EMBL/GenBank/DDBJ databases">
        <authorList>
            <person name="Kallberg Y."/>
            <person name="Tangrot J."/>
            <person name="Rosling A."/>
        </authorList>
    </citation>
    <scope>NUCLEOTIDE SEQUENCE</scope>
    <source>
        <strain evidence="3">Wild A</strain>
    </source>
</reference>
<keyword evidence="4" id="KW-1185">Reference proteome</keyword>
<dbReference type="InterPro" id="IPR041616">
    <property type="entry name" value="PheRS_beta_core"/>
</dbReference>
<evidence type="ECO:0000256" key="1">
    <source>
        <dbReference type="SAM" id="Phobius"/>
    </source>
</evidence>
<dbReference type="InterPro" id="IPR020825">
    <property type="entry name" value="Phe-tRNA_synthase-like_B3/B4"/>
</dbReference>
<dbReference type="GO" id="GO:0009328">
    <property type="term" value="C:phenylalanine-tRNA ligase complex"/>
    <property type="evidence" value="ECO:0007669"/>
    <property type="project" value="TreeGrafter"/>
</dbReference>
<dbReference type="InterPro" id="IPR005146">
    <property type="entry name" value="B3/B4_tRNA-bd"/>
</dbReference>
<dbReference type="Pfam" id="PF03483">
    <property type="entry name" value="B3_4"/>
    <property type="match status" value="1"/>
</dbReference>
<keyword evidence="1" id="KW-0472">Membrane</keyword>
<accession>A0A9W4WV92</accession>
<dbReference type="PANTHER" id="PTHR10947">
    <property type="entry name" value="PHENYLALANYL-TRNA SYNTHETASE BETA CHAIN AND LEUCINE-RICH REPEAT-CONTAINING PROTEIN 47"/>
    <property type="match status" value="1"/>
</dbReference>
<dbReference type="SMART" id="SM00896">
    <property type="entry name" value="FDX-ACB"/>
    <property type="match status" value="1"/>
</dbReference>
<dbReference type="PROSITE" id="PS51447">
    <property type="entry name" value="FDX_ACB"/>
    <property type="match status" value="1"/>
</dbReference>
<dbReference type="EMBL" id="CAMKVN010005800">
    <property type="protein sequence ID" value="CAI2189396.1"/>
    <property type="molecule type" value="Genomic_DNA"/>
</dbReference>
<keyword evidence="1" id="KW-1133">Transmembrane helix</keyword>
<evidence type="ECO:0000313" key="4">
    <source>
        <dbReference type="Proteomes" id="UP001153678"/>
    </source>
</evidence>
<dbReference type="SUPFAM" id="SSF56037">
    <property type="entry name" value="PheT/TilS domain"/>
    <property type="match status" value="1"/>
</dbReference>
<dbReference type="InterPro" id="IPR005121">
    <property type="entry name" value="Fdx_antiC-bd"/>
</dbReference>
<dbReference type="SMART" id="SM00873">
    <property type="entry name" value="B3_4"/>
    <property type="match status" value="1"/>
</dbReference>
<sequence length="573" mass="65215">MGVLPVNAEYIEKFLLLPKTTPKKLAEKLTYYGLETKIVECKNSLIQEIGIILNCSVKSISFPTINERKEKLVEVAINTSDCSEFYLGLIKNIEVKESPDANLVMLESGQPLHIFDYDTLPEKKMIIRSAYSGEKMNALYGQELALNSEDIVVSSRDKVISLAGIIGDQATALTPNTKNILIECATFNPTTIKKTTKHLNVSTAANITSPEDLLEELLRIYDYNKIVNALPDNFPTAIVNHKKEFLKQKRILKTYLTNQGWQEIITYSLISSEMRNEFNYSVSDDFFQLLMPKNEYHEYYRQTLIPSHLKTLKYNLSHGNKDLFFFEISSVYGSPQQQEELLALSGVGVLENIFSLWKIEKEISFTPPSLNYLSFPQSAEIFIGKERIGFFGRLHPQIAQKYQINEAVFIAQISLSRIIDYLNNFSTQISYQPVSNFPSSTKDLSFVFSENINYDKVIKLIREIAGNNLQEIKVFDVYQSAELERTEKKSVSFHLVFQSPIKTLESKEIEKILENIIERVEKVFAAKLRAYTVKFYQFIPSLILGIIGAILVVEIVLAVIVGVALNPLENPLN</sequence>
<dbReference type="Gene3D" id="3.30.930.10">
    <property type="entry name" value="Bira Bifunctional Protein, Domain 2"/>
    <property type="match status" value="1"/>
</dbReference>
<protein>
    <submittedName>
        <fullName evidence="3">10380_t:CDS:1</fullName>
    </submittedName>
</protein>